<evidence type="ECO:0000313" key="3">
    <source>
        <dbReference type="Proteomes" id="UP000245946"/>
    </source>
</evidence>
<evidence type="ECO:0000256" key="1">
    <source>
        <dbReference type="SAM" id="MobiDB-lite"/>
    </source>
</evidence>
<accession>A0A316ZEY8</accession>
<gene>
    <name evidence="2" type="ORF">FA09DRAFT_328404</name>
</gene>
<sequence>MAHRSAASSSSPLQRRLAAASHRPHPGQTNSRGSKMRDRRMAPLARTSARPDGAAHISRGTSKPRNASERPWERSSASAPLIYALLEPSVASFGQLITA</sequence>
<dbReference type="GeneID" id="37269304"/>
<feature type="compositionally biased region" description="Polar residues" evidence="1">
    <location>
        <begin position="1"/>
        <end position="13"/>
    </location>
</feature>
<protein>
    <submittedName>
        <fullName evidence="2">Uncharacterized protein</fullName>
    </submittedName>
</protein>
<dbReference type="RefSeq" id="XP_025599883.1">
    <property type="nucleotide sequence ID" value="XM_025741760.1"/>
</dbReference>
<name>A0A316ZEY8_9BASI</name>
<evidence type="ECO:0000313" key="2">
    <source>
        <dbReference type="EMBL" id="PWN99604.1"/>
    </source>
</evidence>
<feature type="region of interest" description="Disordered" evidence="1">
    <location>
        <begin position="1"/>
        <end position="74"/>
    </location>
</feature>
<dbReference type="EMBL" id="KZ819287">
    <property type="protein sequence ID" value="PWN99604.1"/>
    <property type="molecule type" value="Genomic_DNA"/>
</dbReference>
<keyword evidence="3" id="KW-1185">Reference proteome</keyword>
<proteinExistence type="predicted"/>
<dbReference type="AlphaFoldDB" id="A0A316ZEY8"/>
<organism evidence="2 3">
    <name type="scientific">Tilletiopsis washingtonensis</name>
    <dbReference type="NCBI Taxonomy" id="58919"/>
    <lineage>
        <taxon>Eukaryota</taxon>
        <taxon>Fungi</taxon>
        <taxon>Dikarya</taxon>
        <taxon>Basidiomycota</taxon>
        <taxon>Ustilaginomycotina</taxon>
        <taxon>Exobasidiomycetes</taxon>
        <taxon>Entylomatales</taxon>
        <taxon>Entylomatales incertae sedis</taxon>
        <taxon>Tilletiopsis</taxon>
    </lineage>
</organism>
<dbReference type="Proteomes" id="UP000245946">
    <property type="component" value="Unassembled WGS sequence"/>
</dbReference>
<reference evidence="2 3" key="1">
    <citation type="journal article" date="2018" name="Mol. Biol. Evol.">
        <title>Broad Genomic Sampling Reveals a Smut Pathogenic Ancestry of the Fungal Clade Ustilaginomycotina.</title>
        <authorList>
            <person name="Kijpornyongpan T."/>
            <person name="Mondo S.J."/>
            <person name="Barry K."/>
            <person name="Sandor L."/>
            <person name="Lee J."/>
            <person name="Lipzen A."/>
            <person name="Pangilinan J."/>
            <person name="LaButti K."/>
            <person name="Hainaut M."/>
            <person name="Henrissat B."/>
            <person name="Grigoriev I.V."/>
            <person name="Spatafora J.W."/>
            <person name="Aime M.C."/>
        </authorList>
    </citation>
    <scope>NUCLEOTIDE SEQUENCE [LARGE SCALE GENOMIC DNA]</scope>
    <source>
        <strain evidence="2 3">MCA 4186</strain>
    </source>
</reference>